<keyword evidence="1" id="KW-1133">Transmembrane helix</keyword>
<dbReference type="OrthoDB" id="156063at2759"/>
<dbReference type="RefSeq" id="XP_024581017.1">
    <property type="nucleotide sequence ID" value="XM_024730773.1"/>
</dbReference>
<feature type="transmembrane region" description="Helical" evidence="1">
    <location>
        <begin position="85"/>
        <end position="104"/>
    </location>
</feature>
<name>A0A0P1AUE9_PLAHL</name>
<feature type="transmembrane region" description="Helical" evidence="1">
    <location>
        <begin position="269"/>
        <end position="286"/>
    </location>
</feature>
<feature type="transmembrane region" description="Helical" evidence="1">
    <location>
        <begin position="16"/>
        <end position="32"/>
    </location>
</feature>
<keyword evidence="1" id="KW-0472">Membrane</keyword>
<feature type="transmembrane region" description="Helical" evidence="1">
    <location>
        <begin position="152"/>
        <end position="173"/>
    </location>
</feature>
<feature type="transmembrane region" description="Helical" evidence="1">
    <location>
        <begin position="44"/>
        <end position="65"/>
    </location>
</feature>
<feature type="transmembrane region" description="Helical" evidence="1">
    <location>
        <begin position="185"/>
        <end position="210"/>
    </location>
</feature>
<dbReference type="Proteomes" id="UP000054928">
    <property type="component" value="Unassembled WGS sequence"/>
</dbReference>
<dbReference type="AlphaFoldDB" id="A0A0P1AUE9"/>
<evidence type="ECO:0000313" key="3">
    <source>
        <dbReference type="Proteomes" id="UP000054928"/>
    </source>
</evidence>
<keyword evidence="3" id="KW-1185">Reference proteome</keyword>
<organism evidence="2 3">
    <name type="scientific">Plasmopara halstedii</name>
    <name type="common">Downy mildew of sunflower</name>
    <dbReference type="NCBI Taxonomy" id="4781"/>
    <lineage>
        <taxon>Eukaryota</taxon>
        <taxon>Sar</taxon>
        <taxon>Stramenopiles</taxon>
        <taxon>Oomycota</taxon>
        <taxon>Peronosporomycetes</taxon>
        <taxon>Peronosporales</taxon>
        <taxon>Peronosporaceae</taxon>
        <taxon>Plasmopara</taxon>
    </lineage>
</organism>
<dbReference type="STRING" id="4781.A0A0P1AUE9"/>
<evidence type="ECO:0000313" key="2">
    <source>
        <dbReference type="EMBL" id="CEG44648.1"/>
    </source>
</evidence>
<dbReference type="EMBL" id="CCYD01001204">
    <property type="protein sequence ID" value="CEG44648.1"/>
    <property type="molecule type" value="Genomic_DNA"/>
</dbReference>
<evidence type="ECO:0000256" key="1">
    <source>
        <dbReference type="SAM" id="Phobius"/>
    </source>
</evidence>
<proteinExistence type="predicted"/>
<protein>
    <submittedName>
        <fullName evidence="2">Uncharacterized protein</fullName>
    </submittedName>
</protein>
<accession>A0A0P1AUE9</accession>
<dbReference type="GeneID" id="36396049"/>
<reference evidence="3" key="1">
    <citation type="submission" date="2014-09" db="EMBL/GenBank/DDBJ databases">
        <authorList>
            <person name="Sharma Rahul"/>
            <person name="Thines Marco"/>
        </authorList>
    </citation>
    <scope>NUCLEOTIDE SEQUENCE [LARGE SCALE GENOMIC DNA]</scope>
</reference>
<dbReference type="OMA" id="FWRSMKV"/>
<sequence length="320" mass="36222">MVLNTSMKLGARSKRFLYGVMFAITGTYRALADNEVRNVFWRNMKILLIMAVVLSALLHVLLLPIEWISHLILSPQTVDASVRAFRYTAASTIPFLLIGVSRLFRVKMFEKAFFAGLATRDVNLVKSIQKKKGIHLDWEYARHLLRFGLRQVGFGIVAIIAKPVLGILIPVAHFGYRIRHMEVAFLLPLFLAFIFPATREAALQLVHMWLDSRAMVRELFDPIISRIKSAAMEGDPNVSTDLLTDMEIDSEQYYSRTNQRDWHHSGSDAARLGFGLVFCYMLQVPFLGPFTWFVAFASAGLFAPELVDLHAFGGAKKNIQ</sequence>
<keyword evidence="1" id="KW-0812">Transmembrane</keyword>